<sequence>MHQTSLFFSESVSHSNPIMVSGHTFSSCKLSRLSNESAENFPKDSLDIFFNEGLKKTDVAFRITWAAEFLAACIAPITEIVGIFIIDVRCRNVSSDLFKTICFSSVDSVLLLLSPELKEDKVKYSSFFEETVSPKSNPIITLSTVLFFLFNDIEFSSSSFNFIPTSVCNFCSVKTGLKCSDTGFAVRRDLCSPALRGSISLKDLFSKIQLSPCFSFFNIPISQKDPCCEILFPKDFFVLRGSLGGSETKFNDDITTGEANDVILTELVGDPECTPKLETF</sequence>
<dbReference type="EMBL" id="CAKM01000196">
    <property type="protein sequence ID" value="CCJ29564.1"/>
    <property type="molecule type" value="Genomic_DNA"/>
</dbReference>
<proteinExistence type="predicted"/>
<accession>L0PBV0</accession>
<reference evidence="1 2" key="1">
    <citation type="journal article" date="2012" name="MBio">
        <title>De novo assembly of the Pneumocystis jirovecii genome from a single bronchoalveolar lavage fluid specimen from a patient.</title>
        <authorList>
            <person name="Cisse O.H."/>
            <person name="Pagni M."/>
            <person name="Hauser P.M."/>
        </authorList>
    </citation>
    <scope>NUCLEOTIDE SEQUENCE [LARGE SCALE GENOMIC DNA]</scope>
    <source>
        <strain evidence="1 2">SE8</strain>
    </source>
</reference>
<dbReference type="InParanoid" id="L0PBV0"/>
<evidence type="ECO:0000313" key="1">
    <source>
        <dbReference type="EMBL" id="CCJ29564.1"/>
    </source>
</evidence>
<dbReference type="VEuPathDB" id="FungiDB:PNEJI1_002030"/>
<comment type="caution">
    <text evidence="1">The sequence shown here is derived from an EMBL/GenBank/DDBJ whole genome shotgun (WGS) entry which is preliminary data.</text>
</comment>
<dbReference type="Proteomes" id="UP000010422">
    <property type="component" value="Unassembled WGS sequence"/>
</dbReference>
<gene>
    <name evidence="1" type="ORF">PNEJI1_002030</name>
</gene>
<organism evidence="2">
    <name type="scientific">Pneumocystis jirovecii</name>
    <name type="common">Human pneumocystis pneumonia agent</name>
    <dbReference type="NCBI Taxonomy" id="42068"/>
    <lineage>
        <taxon>Eukaryota</taxon>
        <taxon>Fungi</taxon>
        <taxon>Dikarya</taxon>
        <taxon>Ascomycota</taxon>
        <taxon>Taphrinomycotina</taxon>
        <taxon>Pneumocystomycetes</taxon>
        <taxon>Pneumocystaceae</taxon>
        <taxon>Pneumocystis</taxon>
    </lineage>
</organism>
<evidence type="ECO:0000313" key="2">
    <source>
        <dbReference type="Proteomes" id="UP000010422"/>
    </source>
</evidence>
<protein>
    <submittedName>
        <fullName evidence="1">Uncharacterized protein</fullName>
    </submittedName>
</protein>
<name>L0PBV0_PNEJI</name>
<dbReference type="AlphaFoldDB" id="L0PBV0"/>